<evidence type="ECO:0000313" key="2">
    <source>
        <dbReference type="Proteomes" id="UP000011116"/>
    </source>
</evidence>
<sequence length="159" mass="17818">MTRCFPCRWGFQCCRPWPPWSTELSPLTWLRRRVMSWPVRARLAASVVDLSSMYRGPQIVVWNVRGLNSRARRCAIRSLLCTTRASIVCLQETKMELICSSTVLDALGSEFDGSTYLPADGTRGGILIAWKTRAVTISDPLFTQNAITVKVRAPAGAPW</sequence>
<reference evidence="1" key="2">
    <citation type="submission" date="2020-10" db="EMBL/GenBank/DDBJ databases">
        <authorList>
            <person name="Scholz U."/>
            <person name="Mascher M."/>
            <person name="Fiebig A."/>
        </authorList>
    </citation>
    <scope>NUCLEOTIDE SEQUENCE [LARGE SCALE GENOMIC DNA]</scope>
    <source>
        <strain evidence="1">cv. Morex</strain>
    </source>
</reference>
<dbReference type="SMR" id="A0A8I6XQ25"/>
<dbReference type="AlphaFoldDB" id="A0A8I6XQ25"/>
<evidence type="ECO:0008006" key="3">
    <source>
        <dbReference type="Google" id="ProtNLM"/>
    </source>
</evidence>
<organism evidence="1 2">
    <name type="scientific">Hordeum vulgare subsp. vulgare</name>
    <name type="common">Domesticated barley</name>
    <dbReference type="NCBI Taxonomy" id="112509"/>
    <lineage>
        <taxon>Eukaryota</taxon>
        <taxon>Viridiplantae</taxon>
        <taxon>Streptophyta</taxon>
        <taxon>Embryophyta</taxon>
        <taxon>Tracheophyta</taxon>
        <taxon>Spermatophyta</taxon>
        <taxon>Magnoliopsida</taxon>
        <taxon>Liliopsida</taxon>
        <taxon>Poales</taxon>
        <taxon>Poaceae</taxon>
        <taxon>BOP clade</taxon>
        <taxon>Pooideae</taxon>
        <taxon>Triticodae</taxon>
        <taxon>Triticeae</taxon>
        <taxon>Hordeinae</taxon>
        <taxon>Hordeum</taxon>
    </lineage>
</organism>
<dbReference type="Proteomes" id="UP000011116">
    <property type="component" value="Chromosome 3H"/>
</dbReference>
<accession>A0A8I6XQ25</accession>
<dbReference type="PANTHER" id="PTHR35218:SF7">
    <property type="entry name" value="ENDONUCLEASE_EXONUCLEASE_PHOSPHATASE"/>
    <property type="match status" value="1"/>
</dbReference>
<reference evidence="2" key="1">
    <citation type="journal article" date="2012" name="Nature">
        <title>A physical, genetic and functional sequence assembly of the barley genome.</title>
        <authorList>
            <consortium name="The International Barley Genome Sequencing Consortium"/>
            <person name="Mayer K.F."/>
            <person name="Waugh R."/>
            <person name="Brown J.W."/>
            <person name="Schulman A."/>
            <person name="Langridge P."/>
            <person name="Platzer M."/>
            <person name="Fincher G.B."/>
            <person name="Muehlbauer G.J."/>
            <person name="Sato K."/>
            <person name="Close T.J."/>
            <person name="Wise R.P."/>
            <person name="Stein N."/>
        </authorList>
    </citation>
    <scope>NUCLEOTIDE SEQUENCE [LARGE SCALE GENOMIC DNA]</scope>
    <source>
        <strain evidence="2">cv. Morex</strain>
    </source>
</reference>
<keyword evidence="2" id="KW-1185">Reference proteome</keyword>
<dbReference type="InterPro" id="IPR036691">
    <property type="entry name" value="Endo/exonu/phosph_ase_sf"/>
</dbReference>
<dbReference type="PANTHER" id="PTHR35218">
    <property type="entry name" value="RNASE H DOMAIN-CONTAINING PROTEIN"/>
    <property type="match status" value="1"/>
</dbReference>
<dbReference type="Gene3D" id="3.60.10.10">
    <property type="entry name" value="Endonuclease/exonuclease/phosphatase"/>
    <property type="match status" value="1"/>
</dbReference>
<dbReference type="SUPFAM" id="SSF56219">
    <property type="entry name" value="DNase I-like"/>
    <property type="match status" value="1"/>
</dbReference>
<proteinExistence type="predicted"/>
<evidence type="ECO:0000313" key="1">
    <source>
        <dbReference type="EnsemblPlants" id="HORVU.MOREX.r3.3HG0231310.1.CDS1"/>
    </source>
</evidence>
<dbReference type="EnsemblPlants" id="HORVU.MOREX.r3.3HG0231310.1">
    <property type="protein sequence ID" value="HORVU.MOREX.r3.3HG0231310.1.CDS1"/>
    <property type="gene ID" value="HORVU.MOREX.r3.3HG0231310"/>
</dbReference>
<dbReference type="Gramene" id="HORVU.MOREX.r2.3HG0191930.1">
    <property type="protein sequence ID" value="HORVU.MOREX.r2.3HG0191930.1.CDS.1"/>
    <property type="gene ID" value="HORVU.MOREX.r2.3HG0191930"/>
</dbReference>
<reference evidence="1" key="3">
    <citation type="submission" date="2022-01" db="UniProtKB">
        <authorList>
            <consortium name="EnsemblPlants"/>
        </authorList>
    </citation>
    <scope>IDENTIFICATION</scope>
    <source>
        <strain evidence="1">subsp. vulgare</strain>
    </source>
</reference>
<dbReference type="Gramene" id="HORVU.MOREX.r3.3HG0231310.1">
    <property type="protein sequence ID" value="HORVU.MOREX.r3.3HG0231310.1.CDS1"/>
    <property type="gene ID" value="HORVU.MOREX.r3.3HG0231310"/>
</dbReference>
<protein>
    <recommendedName>
        <fullName evidence="3">Endonuclease/exonuclease/phosphatase domain-containing protein</fullName>
    </recommendedName>
</protein>
<name>A0A8I6XQ25_HORVV</name>